<feature type="domain" description="Helicase C-terminal" evidence="11">
    <location>
        <begin position="92"/>
        <end position="278"/>
    </location>
</feature>
<evidence type="ECO:0000313" key="12">
    <source>
        <dbReference type="EMBL" id="KAF6165077.1"/>
    </source>
</evidence>
<dbReference type="Gene3D" id="2.60.40.150">
    <property type="entry name" value="C2 domain"/>
    <property type="match status" value="1"/>
</dbReference>
<keyword evidence="5" id="KW-0547">Nucleotide-binding</keyword>
<dbReference type="PANTHER" id="PTHR24075">
    <property type="entry name" value="SEC63 DOMAIN-CONTAINING"/>
    <property type="match status" value="1"/>
</dbReference>
<evidence type="ECO:0000313" key="13">
    <source>
        <dbReference type="Proteomes" id="UP000541444"/>
    </source>
</evidence>
<dbReference type="GO" id="GO:0016020">
    <property type="term" value="C:membrane"/>
    <property type="evidence" value="ECO:0007669"/>
    <property type="project" value="UniProtKB-SubCell"/>
</dbReference>
<dbReference type="SMART" id="SM00973">
    <property type="entry name" value="Sec63"/>
    <property type="match status" value="1"/>
</dbReference>
<dbReference type="GO" id="GO:0043138">
    <property type="term" value="F:3'-5' DNA helicase activity"/>
    <property type="evidence" value="ECO:0007669"/>
    <property type="project" value="TreeGrafter"/>
</dbReference>
<dbReference type="Pfam" id="PF00271">
    <property type="entry name" value="Helicase_C"/>
    <property type="match status" value="1"/>
</dbReference>
<dbReference type="InterPro" id="IPR057842">
    <property type="entry name" value="WH_MER3"/>
</dbReference>
<dbReference type="InterPro" id="IPR035892">
    <property type="entry name" value="C2_domain_sf"/>
</dbReference>
<protein>
    <recommendedName>
        <fullName evidence="11">Helicase C-terminal domain-containing protein</fullName>
    </recommendedName>
</protein>
<dbReference type="GO" id="GO:0003723">
    <property type="term" value="F:RNA binding"/>
    <property type="evidence" value="ECO:0007669"/>
    <property type="project" value="TreeGrafter"/>
</dbReference>
<evidence type="ECO:0000256" key="4">
    <source>
        <dbReference type="ARBA" id="ARBA00022801"/>
    </source>
</evidence>
<name>A0A7J7ND54_9MAGN</name>
<dbReference type="PANTHER" id="PTHR24075:SF6">
    <property type="entry name" value="ACTIVATING SIGNAL COINTEGRATOR 1 COMPLEX SUBUNIT 3"/>
    <property type="match status" value="1"/>
</dbReference>
<gene>
    <name evidence="12" type="ORF">GIB67_000661</name>
</gene>
<dbReference type="Pfam" id="PF02889">
    <property type="entry name" value="Sec63"/>
    <property type="match status" value="1"/>
</dbReference>
<evidence type="ECO:0000256" key="6">
    <source>
        <dbReference type="ARBA" id="ARBA00022824"/>
    </source>
</evidence>
<keyword evidence="8" id="KW-0472">Membrane</keyword>
<dbReference type="FunFam" id="1.10.3380.10:FF:000002">
    <property type="entry name" value="Activating signal cointegrator 1 complex subunit 3"/>
    <property type="match status" value="1"/>
</dbReference>
<keyword evidence="7" id="KW-1133">Transmembrane helix</keyword>
<keyword evidence="4" id="KW-0378">Hydrolase</keyword>
<evidence type="ECO:0000256" key="10">
    <source>
        <dbReference type="SAM" id="MobiDB-lite"/>
    </source>
</evidence>
<evidence type="ECO:0000256" key="7">
    <source>
        <dbReference type="ARBA" id="ARBA00022989"/>
    </source>
</evidence>
<accession>A0A7J7ND54</accession>
<evidence type="ECO:0000256" key="5">
    <source>
        <dbReference type="ARBA" id="ARBA00022806"/>
    </source>
</evidence>
<dbReference type="SUPFAM" id="SSF158702">
    <property type="entry name" value="Sec63 N-terminal domain-like"/>
    <property type="match status" value="1"/>
</dbReference>
<dbReference type="Pfam" id="PF23445">
    <property type="entry name" value="WHD_SNRNP200"/>
    <property type="match status" value="2"/>
</dbReference>
<dbReference type="SUPFAM" id="SSF52540">
    <property type="entry name" value="P-loop containing nucleoside triphosphate hydrolases"/>
    <property type="match status" value="1"/>
</dbReference>
<evidence type="ECO:0000256" key="3">
    <source>
        <dbReference type="ARBA" id="ARBA00022692"/>
    </source>
</evidence>
<dbReference type="PROSITE" id="PS51194">
    <property type="entry name" value="HELICASE_CTER"/>
    <property type="match status" value="1"/>
</dbReference>
<dbReference type="InterPro" id="IPR027417">
    <property type="entry name" value="P-loop_NTPase"/>
</dbReference>
<evidence type="ECO:0000256" key="8">
    <source>
        <dbReference type="ARBA" id="ARBA00023136"/>
    </source>
</evidence>
<organism evidence="12 13">
    <name type="scientific">Kingdonia uniflora</name>
    <dbReference type="NCBI Taxonomy" id="39325"/>
    <lineage>
        <taxon>Eukaryota</taxon>
        <taxon>Viridiplantae</taxon>
        <taxon>Streptophyta</taxon>
        <taxon>Embryophyta</taxon>
        <taxon>Tracheophyta</taxon>
        <taxon>Spermatophyta</taxon>
        <taxon>Magnoliopsida</taxon>
        <taxon>Ranunculales</taxon>
        <taxon>Circaeasteraceae</taxon>
        <taxon>Kingdonia</taxon>
    </lineage>
</organism>
<comment type="caution">
    <text evidence="12">The sequence shown here is derived from an EMBL/GenBank/DDBJ whole genome shotgun (WGS) entry which is preliminary data.</text>
</comment>
<evidence type="ECO:0000256" key="1">
    <source>
        <dbReference type="ARBA" id="ARBA00004141"/>
    </source>
</evidence>
<dbReference type="EMBL" id="JACGCM010000859">
    <property type="protein sequence ID" value="KAF6165077.1"/>
    <property type="molecule type" value="Genomic_DNA"/>
</dbReference>
<keyword evidence="13" id="KW-1185">Reference proteome</keyword>
<keyword evidence="5" id="KW-0347">Helicase</keyword>
<evidence type="ECO:0000256" key="2">
    <source>
        <dbReference type="ARBA" id="ARBA00004240"/>
    </source>
</evidence>
<evidence type="ECO:0000256" key="9">
    <source>
        <dbReference type="ARBA" id="ARBA00023186"/>
    </source>
</evidence>
<dbReference type="InterPro" id="IPR004179">
    <property type="entry name" value="Sec63-dom"/>
</dbReference>
<dbReference type="SMART" id="SM00490">
    <property type="entry name" value="HELICc"/>
    <property type="match status" value="1"/>
</dbReference>
<dbReference type="Gene3D" id="1.10.10.10">
    <property type="entry name" value="Winged helix-like DNA-binding domain superfamily/Winged helix DNA-binding domain"/>
    <property type="match status" value="2"/>
</dbReference>
<dbReference type="InterPro" id="IPR001650">
    <property type="entry name" value="Helicase_C-like"/>
</dbReference>
<dbReference type="Gene3D" id="3.40.50.300">
    <property type="entry name" value="P-loop containing nucleotide triphosphate hydrolases"/>
    <property type="match status" value="1"/>
</dbReference>
<feature type="region of interest" description="Disordered" evidence="10">
    <location>
        <begin position="835"/>
        <end position="861"/>
    </location>
</feature>
<reference evidence="12 13" key="1">
    <citation type="journal article" date="2020" name="IScience">
        <title>Genome Sequencing of the Endangered Kingdonia uniflora (Circaeasteraceae, Ranunculales) Reveals Potential Mechanisms of Evolutionary Specialization.</title>
        <authorList>
            <person name="Sun Y."/>
            <person name="Deng T."/>
            <person name="Zhang A."/>
            <person name="Moore M.J."/>
            <person name="Landis J.B."/>
            <person name="Lin N."/>
            <person name="Zhang H."/>
            <person name="Zhang X."/>
            <person name="Huang J."/>
            <person name="Zhang X."/>
            <person name="Sun H."/>
            <person name="Wang H."/>
        </authorList>
    </citation>
    <scope>NUCLEOTIDE SEQUENCE [LARGE SCALE GENOMIC DNA]</scope>
    <source>
        <strain evidence="12">TB1705</strain>
        <tissue evidence="12">Leaf</tissue>
    </source>
</reference>
<dbReference type="GO" id="GO:0005783">
    <property type="term" value="C:endoplasmic reticulum"/>
    <property type="evidence" value="ECO:0007669"/>
    <property type="project" value="UniProtKB-SubCell"/>
</dbReference>
<dbReference type="InterPro" id="IPR036388">
    <property type="entry name" value="WH-like_DNA-bd_sf"/>
</dbReference>
<keyword evidence="9" id="KW-0143">Chaperone</keyword>
<keyword evidence="5" id="KW-0067">ATP-binding</keyword>
<dbReference type="SUPFAM" id="SSF81296">
    <property type="entry name" value="E set domains"/>
    <property type="match status" value="1"/>
</dbReference>
<evidence type="ECO:0000259" key="11">
    <source>
        <dbReference type="PROSITE" id="PS51194"/>
    </source>
</evidence>
<proteinExistence type="predicted"/>
<dbReference type="OrthoDB" id="5575at2759"/>
<dbReference type="CDD" id="cd18795">
    <property type="entry name" value="SF2_C_Ski2"/>
    <property type="match status" value="1"/>
</dbReference>
<dbReference type="AlphaFoldDB" id="A0A7J7ND54"/>
<dbReference type="GO" id="GO:0005634">
    <property type="term" value="C:nucleus"/>
    <property type="evidence" value="ECO:0007669"/>
    <property type="project" value="TreeGrafter"/>
</dbReference>
<feature type="compositionally biased region" description="Basic and acidic residues" evidence="10">
    <location>
        <begin position="849"/>
        <end position="861"/>
    </location>
</feature>
<dbReference type="Proteomes" id="UP000541444">
    <property type="component" value="Unassembled WGS sequence"/>
</dbReference>
<keyword evidence="6" id="KW-0256">Endoplasmic reticulum</keyword>
<dbReference type="InterPro" id="IPR014756">
    <property type="entry name" value="Ig_E-set"/>
</dbReference>
<comment type="subcellular location">
    <subcellularLocation>
        <location evidence="2">Endoplasmic reticulum</location>
    </subcellularLocation>
    <subcellularLocation>
        <location evidence="1">Membrane</location>
        <topology evidence="1">Multi-pass membrane protein</topology>
    </subcellularLocation>
</comment>
<sequence length="861" mass="98068">MEILNAFSSDLGNWLGVEDSGLFNFKPSVRPVPLEVHIQAIFIMVILCYFLKYEGYPGKYYCPRMNSMNKPAYAAICTHSPTKPVLIFVSSRRQTRLTALDLIQFGASDESPRQFLNMAEDSLQMVLSQVTDQNLKHTLQFGVGLHHAGLNDRDRSLVEELFANNRIQVLVCTSTLAWGVNLPAHLVIIKGTEFFDGKAKRYVDFPITDILQMMGRAGRPQFDQHGKAVILVHEPKKSFYKKFLYEPFPVESSLREHLQDHINAEIVSGTICHKEDAVHYLTWTYLFRRLGMHESRHWAGFTRHGEECHGHEPNIYGMAGHRTAISAVALGIGQGMPLQQFVLRMEYGHVNNKKERSVMADSEGMGVMLEGMIAIDPFPHQRVVNPAYYGLEDTESETLNLYLSRLVQNTFQDLEDSGCIKVTENSVESTMLGSIASQYYLSYTTVSMFGSNIDSDTSLEIFLHILSGASEYDELPVRHNEENFNEALSERVPYPVDKHRLEDPHVKANLLFQAHFSQLELPISDYITDLKSVLDQSIRIIQAMIDICANSGWLSSTLTCMHLLQMVMQGLWFGRDSSLLMLPSMNVDLASSLSRRGISDVQQLLGLPKAELQMLLDNFPASRLYQVLFFSFKSSLVTDLCPIIMERSSYLHREVACGCPVGNSKRPIDLQHFPLIEVRLKLQQRDGDSAKSTSLTIKLEKINSRHATSKAFVPRFPKVKEEAWWLVLGNVSTSELYGLKRISFTNRLVTRMDLPLVLNNLQFTLKWYQSDLTILRYDEMNATHEFLLELVSAQSELFQTILRVFEDGDRSTVENSVDENWSKVIREESPERCENERIVDPFSAETPYEGEHFDTVDDPRL</sequence>
<dbReference type="FunFam" id="3.40.50.300:FF:000231">
    <property type="entry name" value="Activating signal cointegrator 1 complex subunit 3"/>
    <property type="match status" value="1"/>
</dbReference>
<keyword evidence="3" id="KW-0812">Transmembrane</keyword>
<dbReference type="Gene3D" id="1.10.3380.10">
    <property type="entry name" value="Sec63 N-terminal domain-like domain"/>
    <property type="match status" value="1"/>
</dbReference>